<feature type="transmembrane region" description="Helical" evidence="1">
    <location>
        <begin position="6"/>
        <end position="26"/>
    </location>
</feature>
<dbReference type="AlphaFoldDB" id="A0A7S4CQF0"/>
<keyword evidence="1" id="KW-0472">Membrane</keyword>
<reference evidence="2" key="1">
    <citation type="submission" date="2021-01" db="EMBL/GenBank/DDBJ databases">
        <authorList>
            <person name="Corre E."/>
            <person name="Pelletier E."/>
            <person name="Niang G."/>
            <person name="Scheremetjew M."/>
            <person name="Finn R."/>
            <person name="Kale V."/>
            <person name="Holt S."/>
            <person name="Cochrane G."/>
            <person name="Meng A."/>
            <person name="Brown T."/>
            <person name="Cohen L."/>
        </authorList>
    </citation>
    <scope>NUCLEOTIDE SEQUENCE</scope>
    <source>
        <strain evidence="2">CCMP1594</strain>
    </source>
</reference>
<dbReference type="EMBL" id="HBJA01042545">
    <property type="protein sequence ID" value="CAE0803468.1"/>
    <property type="molecule type" value="Transcribed_RNA"/>
</dbReference>
<evidence type="ECO:0000313" key="2">
    <source>
        <dbReference type="EMBL" id="CAE0803468.1"/>
    </source>
</evidence>
<accession>A0A7S4CQF0</accession>
<proteinExistence type="predicted"/>
<protein>
    <submittedName>
        <fullName evidence="2">Uncharacterized protein</fullName>
    </submittedName>
</protein>
<evidence type="ECO:0000256" key="1">
    <source>
        <dbReference type="SAM" id="Phobius"/>
    </source>
</evidence>
<gene>
    <name evidence="2" type="ORF">EGYM00163_LOCUS14591</name>
</gene>
<organism evidence="2">
    <name type="scientific">Eutreptiella gymnastica</name>
    <dbReference type="NCBI Taxonomy" id="73025"/>
    <lineage>
        <taxon>Eukaryota</taxon>
        <taxon>Discoba</taxon>
        <taxon>Euglenozoa</taxon>
        <taxon>Euglenida</taxon>
        <taxon>Spirocuta</taxon>
        <taxon>Euglenophyceae</taxon>
        <taxon>Eutreptiales</taxon>
        <taxon>Eutreptiaceae</taxon>
        <taxon>Eutreptiella</taxon>
    </lineage>
</organism>
<keyword evidence="1" id="KW-0812">Transmembrane</keyword>
<feature type="transmembrane region" description="Helical" evidence="1">
    <location>
        <begin position="46"/>
        <end position="73"/>
    </location>
</feature>
<name>A0A7S4CQF0_9EUGL</name>
<sequence length="115" mass="12334">MAPSCLYLWNVTVLLLCVFVGVNGALRVKRQVFMPSSVVTSSPMFLWCFAFPMPMLWSVVSLTTAFLAVLWWLGADSPAPGVSTVFVGLAFATQSHPTPPVHTVSPDTFAASALA</sequence>
<keyword evidence="1" id="KW-1133">Transmembrane helix</keyword>